<feature type="region of interest" description="Disordered" evidence="5">
    <location>
        <begin position="50"/>
        <end position="234"/>
    </location>
</feature>
<comment type="subcellular location">
    <subcellularLocation>
        <location evidence="1">Nucleus</location>
        <location evidence="1">Nucleolus</location>
    </subcellularLocation>
</comment>
<feature type="compositionally biased region" description="Basic and acidic residues" evidence="5">
    <location>
        <begin position="513"/>
        <end position="526"/>
    </location>
</feature>
<evidence type="ECO:0000256" key="3">
    <source>
        <dbReference type="ARBA" id="ARBA00023054"/>
    </source>
</evidence>
<dbReference type="InterPro" id="IPR012580">
    <property type="entry name" value="NUC153"/>
</dbReference>
<dbReference type="RefSeq" id="XP_034053262.1">
    <property type="nucleotide sequence ID" value="XM_034197371.1"/>
</dbReference>
<dbReference type="OrthoDB" id="431825at2759"/>
<dbReference type="PANTHER" id="PTHR12202">
    <property type="entry name" value="ESF1 HOMOLOG"/>
    <property type="match status" value="1"/>
</dbReference>
<evidence type="ECO:0000256" key="5">
    <source>
        <dbReference type="SAM" id="MobiDB-lite"/>
    </source>
</evidence>
<evidence type="ECO:0000256" key="4">
    <source>
        <dbReference type="ARBA" id="ARBA00023242"/>
    </source>
</evidence>
<proteinExistence type="inferred from homology"/>
<feature type="region of interest" description="Disordered" evidence="5">
    <location>
        <begin position="513"/>
        <end position="643"/>
    </location>
</feature>
<reference evidence="9" key="1">
    <citation type="submission" date="2025-08" db="UniProtKB">
        <authorList>
            <consortium name="RefSeq"/>
        </authorList>
    </citation>
    <scope>IDENTIFICATION</scope>
</reference>
<dbReference type="GO" id="GO:0003723">
    <property type="term" value="F:RNA binding"/>
    <property type="evidence" value="ECO:0007669"/>
    <property type="project" value="TreeGrafter"/>
</dbReference>
<feature type="compositionally biased region" description="Basic residues" evidence="5">
    <location>
        <begin position="564"/>
        <end position="574"/>
    </location>
</feature>
<dbReference type="PANTHER" id="PTHR12202:SF0">
    <property type="entry name" value="ESF1 HOMOLOG"/>
    <property type="match status" value="1"/>
</dbReference>
<sequence>MSSNKKGGDERFLRVQKDPRFWEMPERERKIKIDKRFQSMFHDKRFTEKYTVDKRGRPINQTSTEDLKRFYNVSSSEDEDDDEEGVKSKKVAERKKKKEVKEKLVKVEKEVKKGKAVKSKDVKAKGPPPERGVRVIEQDVEEQDEEPETAKKGDVDLGDSFTDGSEEDDDDDDDDDDEEGSDVASGSDEEESGLDSDSDSEPDLARGKGNVETSSDEDDEEYVNAILKKEEEEIEHDWGELAKDALRNDEVSARLGVCNMDWDRMKAKDLLALFNSFLPKGGAVLSVKIFPSEFGKQRLKGEETQGPMELKALPDDSEDDNEEERGYREKMRDYQFKRLKYFYAVVQCDTTDTAAKIYEECDGYEYESSCSVLDLRFIPEGVTFDDEPKDVATDVNLAVYTPKVFTSSANATSKVQLTWDETDNERVTALERNFNKDELLAMDFKAYLASSSEEEEEEGGFVFGEPESEDDDSAAEEVVAQKKPEKVVEKKEKKKNKSEEQISKYRELLKGIQEKERKLHEEKDMGMEITWVPGLKESTEQLVKKKLEGKETLTPWEGFLEKKKEKKKQKKTKKKEGEEDEEALSDDELPPDVDLNDPFFAEELNAADKQKTQKTQKGRNRKKKKEEERTPEEEEELQKQKAEMALLMEDDDDESKHKHFNYDKIVEEQNLSKQKKKKLLKKKGEEKLEGDEFQVDVKDPRFQAMFTSHLFNLDPSNPSYKKTKATQSIQVEKQRRREEEQRRTEEELSAQSLPKTQGEKRENDSEGAETTSKKAIDPSLSLLIKSIKSKTEQFQARKKQKLM</sequence>
<keyword evidence="8" id="KW-1185">Reference proteome</keyword>
<evidence type="ECO:0000256" key="2">
    <source>
        <dbReference type="ARBA" id="ARBA00009087"/>
    </source>
</evidence>
<feature type="region of interest" description="Disordered" evidence="5">
    <location>
        <begin position="709"/>
        <end position="781"/>
    </location>
</feature>
<dbReference type="InParanoid" id="A0A6P8T1B9"/>
<feature type="compositionally biased region" description="Acidic residues" evidence="5">
    <location>
        <begin position="164"/>
        <end position="202"/>
    </location>
</feature>
<organism evidence="8 9">
    <name type="scientific">Gymnodraco acuticeps</name>
    <name type="common">Antarctic dragonfish</name>
    <dbReference type="NCBI Taxonomy" id="8218"/>
    <lineage>
        <taxon>Eukaryota</taxon>
        <taxon>Metazoa</taxon>
        <taxon>Chordata</taxon>
        <taxon>Craniata</taxon>
        <taxon>Vertebrata</taxon>
        <taxon>Euteleostomi</taxon>
        <taxon>Actinopterygii</taxon>
        <taxon>Neopterygii</taxon>
        <taxon>Teleostei</taxon>
        <taxon>Neoteleostei</taxon>
        <taxon>Acanthomorphata</taxon>
        <taxon>Eupercaria</taxon>
        <taxon>Perciformes</taxon>
        <taxon>Notothenioidei</taxon>
        <taxon>Bathydraconidae</taxon>
        <taxon>Gymnodraco</taxon>
    </lineage>
</organism>
<accession>A0A6P8T1B9</accession>
<dbReference type="GO" id="GO:0006364">
    <property type="term" value="P:rRNA processing"/>
    <property type="evidence" value="ECO:0007669"/>
    <property type="project" value="InterPro"/>
</dbReference>
<dbReference type="InterPro" id="IPR056750">
    <property type="entry name" value="RRM_ESF1"/>
</dbReference>
<feature type="compositionally biased region" description="Basic residues" evidence="5">
    <location>
        <begin position="612"/>
        <end position="624"/>
    </location>
</feature>
<dbReference type="GO" id="GO:0005730">
    <property type="term" value="C:nucleolus"/>
    <property type="evidence" value="ECO:0007669"/>
    <property type="project" value="UniProtKB-SubCell"/>
</dbReference>
<keyword evidence="3" id="KW-0175">Coiled coil</keyword>
<dbReference type="CTD" id="51575"/>
<feature type="compositionally biased region" description="Acidic residues" evidence="5">
    <location>
        <begin position="138"/>
        <end position="147"/>
    </location>
</feature>
<dbReference type="Proteomes" id="UP000515161">
    <property type="component" value="Unplaced"/>
</dbReference>
<evidence type="ECO:0000313" key="8">
    <source>
        <dbReference type="Proteomes" id="UP000515161"/>
    </source>
</evidence>
<dbReference type="InterPro" id="IPR039754">
    <property type="entry name" value="Esf1"/>
</dbReference>
<feature type="compositionally biased region" description="Basic and acidic residues" evidence="5">
    <location>
        <begin position="537"/>
        <end position="551"/>
    </location>
</feature>
<feature type="compositionally biased region" description="Basic and acidic residues" evidence="5">
    <location>
        <begin position="732"/>
        <end position="746"/>
    </location>
</feature>
<feature type="region of interest" description="Disordered" evidence="5">
    <location>
        <begin position="451"/>
        <end position="500"/>
    </location>
</feature>
<feature type="domain" description="NUC153" evidence="6">
    <location>
        <begin position="699"/>
        <end position="726"/>
    </location>
</feature>
<keyword evidence="4" id="KW-0539">Nucleus</keyword>
<feature type="compositionally biased region" description="Polar residues" evidence="5">
    <location>
        <begin position="709"/>
        <end position="731"/>
    </location>
</feature>
<evidence type="ECO:0000259" key="7">
    <source>
        <dbReference type="Pfam" id="PF25121"/>
    </source>
</evidence>
<dbReference type="Pfam" id="PF08159">
    <property type="entry name" value="NUC153"/>
    <property type="match status" value="1"/>
</dbReference>
<protein>
    <submittedName>
        <fullName evidence="9">ESF1 homolog</fullName>
    </submittedName>
</protein>
<dbReference type="FunCoup" id="A0A6P8T1B9">
    <property type="interactions" value="1638"/>
</dbReference>
<feature type="domain" description="ESF1 RRM" evidence="7">
    <location>
        <begin position="253"/>
        <end position="393"/>
    </location>
</feature>
<dbReference type="Gene3D" id="3.30.70.330">
    <property type="match status" value="1"/>
</dbReference>
<dbReference type="GeneID" id="117533557"/>
<evidence type="ECO:0000313" key="9">
    <source>
        <dbReference type="RefSeq" id="XP_034053262.1"/>
    </source>
</evidence>
<dbReference type="AlphaFoldDB" id="A0A6P8T1B9"/>
<dbReference type="KEGG" id="gacu:117533557"/>
<name>A0A6P8T1B9_GYMAC</name>
<feature type="compositionally biased region" description="Basic and acidic residues" evidence="5">
    <location>
        <begin position="479"/>
        <end position="500"/>
    </location>
</feature>
<evidence type="ECO:0000256" key="1">
    <source>
        <dbReference type="ARBA" id="ARBA00004604"/>
    </source>
</evidence>
<feature type="compositionally biased region" description="Acidic residues" evidence="5">
    <location>
        <begin position="466"/>
        <end position="475"/>
    </location>
</feature>
<evidence type="ECO:0000259" key="6">
    <source>
        <dbReference type="Pfam" id="PF08159"/>
    </source>
</evidence>
<gene>
    <name evidence="9" type="primary">esf1</name>
</gene>
<dbReference type="Pfam" id="PF25121">
    <property type="entry name" value="RRM_ESF1"/>
    <property type="match status" value="1"/>
</dbReference>
<feature type="region of interest" description="Disordered" evidence="5">
    <location>
        <begin position="668"/>
        <end position="690"/>
    </location>
</feature>
<feature type="compositionally biased region" description="Basic and acidic residues" evidence="5">
    <location>
        <begin position="99"/>
        <end position="124"/>
    </location>
</feature>
<feature type="compositionally biased region" description="Acidic residues" evidence="5">
    <location>
        <begin position="578"/>
        <end position="595"/>
    </location>
</feature>
<comment type="similarity">
    <text evidence="2">Belongs to the ESF1 family.</text>
</comment>
<dbReference type="InterPro" id="IPR012677">
    <property type="entry name" value="Nucleotide-bd_a/b_plait_sf"/>
</dbReference>
<feature type="region of interest" description="Disordered" evidence="5">
    <location>
        <begin position="300"/>
        <end position="327"/>
    </location>
</feature>